<proteinExistence type="predicted"/>
<name>A0A9P6MXJ6_9FUNG</name>
<gene>
    <name evidence="2" type="ORF">BGZ80_009492</name>
</gene>
<evidence type="ECO:0000313" key="3">
    <source>
        <dbReference type="Proteomes" id="UP000703661"/>
    </source>
</evidence>
<sequence>MATNTGKAVTIDSKPSYCDVASNRRRNVEKPATLSTQSQPRQSSGANTSNTRTWQQAHAENQRTINELRNQLEQQKRLWEMQRQEIRDQFAKLDDKLDFFLHQQKFYSPTVRDDDDSMDEEEEDDVMEDAPTRTPSLNSIPPGSLATPSDHITPQDLSNTISQSNATLEFNTTATIIKRPHYSSDAPSEDATASSAKSKIDPEQATSHLQHQLDESRKQIAE</sequence>
<dbReference type="EMBL" id="JAAAID010000574">
    <property type="protein sequence ID" value="KAG0016016.1"/>
    <property type="molecule type" value="Genomic_DNA"/>
</dbReference>
<evidence type="ECO:0000256" key="1">
    <source>
        <dbReference type="SAM" id="MobiDB-lite"/>
    </source>
</evidence>
<comment type="caution">
    <text evidence="2">The sequence shown here is derived from an EMBL/GenBank/DDBJ whole genome shotgun (WGS) entry which is preliminary data.</text>
</comment>
<keyword evidence="3" id="KW-1185">Reference proteome</keyword>
<protein>
    <submittedName>
        <fullName evidence="2">Uncharacterized protein</fullName>
    </submittedName>
</protein>
<feature type="compositionally biased region" description="Basic and acidic residues" evidence="1">
    <location>
        <begin position="211"/>
        <end position="222"/>
    </location>
</feature>
<accession>A0A9P6MXJ6</accession>
<reference evidence="2" key="1">
    <citation type="journal article" date="2020" name="Fungal Divers.">
        <title>Resolving the Mortierellaceae phylogeny through synthesis of multi-gene phylogenetics and phylogenomics.</title>
        <authorList>
            <person name="Vandepol N."/>
            <person name="Liber J."/>
            <person name="Desiro A."/>
            <person name="Na H."/>
            <person name="Kennedy M."/>
            <person name="Barry K."/>
            <person name="Grigoriev I.V."/>
            <person name="Miller A.N."/>
            <person name="O'Donnell K."/>
            <person name="Stajich J.E."/>
            <person name="Bonito G."/>
        </authorList>
    </citation>
    <scope>NUCLEOTIDE SEQUENCE</scope>
    <source>
        <strain evidence="2">NRRL 2769</strain>
    </source>
</reference>
<feature type="region of interest" description="Disordered" evidence="1">
    <location>
        <begin position="177"/>
        <end position="222"/>
    </location>
</feature>
<dbReference type="AlphaFoldDB" id="A0A9P6MXJ6"/>
<feature type="region of interest" description="Disordered" evidence="1">
    <location>
        <begin position="110"/>
        <end position="158"/>
    </location>
</feature>
<organism evidence="2 3">
    <name type="scientific">Entomortierella chlamydospora</name>
    <dbReference type="NCBI Taxonomy" id="101097"/>
    <lineage>
        <taxon>Eukaryota</taxon>
        <taxon>Fungi</taxon>
        <taxon>Fungi incertae sedis</taxon>
        <taxon>Mucoromycota</taxon>
        <taxon>Mortierellomycotina</taxon>
        <taxon>Mortierellomycetes</taxon>
        <taxon>Mortierellales</taxon>
        <taxon>Mortierellaceae</taxon>
        <taxon>Entomortierella</taxon>
    </lineage>
</organism>
<feature type="compositionally biased region" description="Polar residues" evidence="1">
    <location>
        <begin position="133"/>
        <end position="158"/>
    </location>
</feature>
<feature type="compositionally biased region" description="Polar residues" evidence="1">
    <location>
        <begin position="33"/>
        <end position="61"/>
    </location>
</feature>
<feature type="non-terminal residue" evidence="2">
    <location>
        <position position="222"/>
    </location>
</feature>
<evidence type="ECO:0000313" key="2">
    <source>
        <dbReference type="EMBL" id="KAG0016016.1"/>
    </source>
</evidence>
<feature type="region of interest" description="Disordered" evidence="1">
    <location>
        <begin position="1"/>
        <end position="61"/>
    </location>
</feature>
<dbReference type="Proteomes" id="UP000703661">
    <property type="component" value="Unassembled WGS sequence"/>
</dbReference>
<feature type="compositionally biased region" description="Acidic residues" evidence="1">
    <location>
        <begin position="113"/>
        <end position="128"/>
    </location>
</feature>